<gene>
    <name evidence="4" type="ORF">LZ016_07560</name>
</gene>
<comment type="caution">
    <text evidence="4">The sequence shown here is derived from an EMBL/GenBank/DDBJ whole genome shotgun (WGS) entry which is preliminary data.</text>
</comment>
<keyword evidence="5" id="KW-1185">Reference proteome</keyword>
<feature type="signal peptide" evidence="2">
    <location>
        <begin position="1"/>
        <end position="18"/>
    </location>
</feature>
<dbReference type="Proteomes" id="UP001203058">
    <property type="component" value="Unassembled WGS sequence"/>
</dbReference>
<dbReference type="RefSeq" id="WP_241446788.1">
    <property type="nucleotide sequence ID" value="NZ_JAKZHW010000001.1"/>
</dbReference>
<reference evidence="4 5" key="1">
    <citation type="submission" date="2022-03" db="EMBL/GenBank/DDBJ databases">
        <authorList>
            <person name="Jo J.-H."/>
            <person name="Im W.-T."/>
        </authorList>
    </citation>
    <scope>NUCLEOTIDE SEQUENCE [LARGE SCALE GENOMIC DNA]</scope>
    <source>
        <strain evidence="4 5">SM33</strain>
    </source>
</reference>
<keyword evidence="2" id="KW-0732">Signal</keyword>
<evidence type="ECO:0000256" key="2">
    <source>
        <dbReference type="SAM" id="SignalP"/>
    </source>
</evidence>
<sequence>MLRISVLALGLAGCVPMAAPDVPVATVPLVNASGASIGTVRVFAENTGVTLRIDATGLPAGMHGAHLHAVGKCEGPKFTSAGGHWNPTSKQHGHQNPAGYHTGDLGNLGVGADGKLTAGLLVPGARVSSDGFGDGPVLLDADGAALVIHAGQDDEKTDPSGNSGDRIACAVL</sequence>
<dbReference type="InterPro" id="IPR024134">
    <property type="entry name" value="SOD_Cu/Zn_/chaperone"/>
</dbReference>
<evidence type="ECO:0000256" key="1">
    <source>
        <dbReference type="ARBA" id="ARBA00010457"/>
    </source>
</evidence>
<dbReference type="InterPro" id="IPR001424">
    <property type="entry name" value="SOD_Cu_Zn_dom"/>
</dbReference>
<protein>
    <submittedName>
        <fullName evidence="4">Superoxide dismutase family protein</fullName>
    </submittedName>
</protein>
<feature type="domain" description="Superoxide dismutase copper/zinc binding" evidence="3">
    <location>
        <begin position="38"/>
        <end position="171"/>
    </location>
</feature>
<evidence type="ECO:0000313" key="5">
    <source>
        <dbReference type="Proteomes" id="UP001203058"/>
    </source>
</evidence>
<evidence type="ECO:0000313" key="4">
    <source>
        <dbReference type="EMBL" id="MCH8615954.1"/>
    </source>
</evidence>
<dbReference type="PANTHER" id="PTHR10003">
    <property type="entry name" value="SUPEROXIDE DISMUTASE CU-ZN -RELATED"/>
    <property type="match status" value="1"/>
</dbReference>
<dbReference type="InterPro" id="IPR036423">
    <property type="entry name" value="SOD-like_Cu/Zn_dom_sf"/>
</dbReference>
<dbReference type="CDD" id="cd00305">
    <property type="entry name" value="Cu-Zn_Superoxide_Dismutase"/>
    <property type="match status" value="1"/>
</dbReference>
<dbReference type="SUPFAM" id="SSF49329">
    <property type="entry name" value="Cu,Zn superoxide dismutase-like"/>
    <property type="match status" value="1"/>
</dbReference>
<accession>A0ABS9VN71</accession>
<evidence type="ECO:0000259" key="3">
    <source>
        <dbReference type="Pfam" id="PF00080"/>
    </source>
</evidence>
<comment type="similarity">
    <text evidence="1">Belongs to the Cu-Zn superoxide dismutase family.</text>
</comment>
<proteinExistence type="inferred from homology"/>
<organism evidence="4 5">
    <name type="scientific">Sphingomonas telluris</name>
    <dbReference type="NCBI Taxonomy" id="2907998"/>
    <lineage>
        <taxon>Bacteria</taxon>
        <taxon>Pseudomonadati</taxon>
        <taxon>Pseudomonadota</taxon>
        <taxon>Alphaproteobacteria</taxon>
        <taxon>Sphingomonadales</taxon>
        <taxon>Sphingomonadaceae</taxon>
        <taxon>Sphingomonas</taxon>
    </lineage>
</organism>
<name>A0ABS9VN71_9SPHN</name>
<dbReference type="EMBL" id="JAKZHW010000001">
    <property type="protein sequence ID" value="MCH8615954.1"/>
    <property type="molecule type" value="Genomic_DNA"/>
</dbReference>
<dbReference type="Gene3D" id="2.60.40.200">
    <property type="entry name" value="Superoxide dismutase, copper/zinc binding domain"/>
    <property type="match status" value="1"/>
</dbReference>
<feature type="chain" id="PRO_5045091020" evidence="2">
    <location>
        <begin position="19"/>
        <end position="172"/>
    </location>
</feature>
<dbReference type="Pfam" id="PF00080">
    <property type="entry name" value="Sod_Cu"/>
    <property type="match status" value="1"/>
</dbReference>